<dbReference type="GO" id="GO:0003676">
    <property type="term" value="F:nucleic acid binding"/>
    <property type="evidence" value="ECO:0007669"/>
    <property type="project" value="InterPro"/>
</dbReference>
<proteinExistence type="predicted"/>
<gene>
    <name evidence="2" type="ORF">PHYPA_021855</name>
</gene>
<name>A0A2K1J399_PHYPA</name>
<evidence type="ECO:0000313" key="3">
    <source>
        <dbReference type="EnsemblPlants" id="PAC:32906944.CDS.1"/>
    </source>
</evidence>
<evidence type="ECO:0000313" key="4">
    <source>
        <dbReference type="Proteomes" id="UP000006727"/>
    </source>
</evidence>
<dbReference type="Proteomes" id="UP000006727">
    <property type="component" value="Chromosome 17"/>
</dbReference>
<organism evidence="2">
    <name type="scientific">Physcomitrium patens</name>
    <name type="common">Spreading-leaved earth moss</name>
    <name type="synonym">Physcomitrella patens</name>
    <dbReference type="NCBI Taxonomy" id="3218"/>
    <lineage>
        <taxon>Eukaryota</taxon>
        <taxon>Viridiplantae</taxon>
        <taxon>Streptophyta</taxon>
        <taxon>Embryophyta</taxon>
        <taxon>Bryophyta</taxon>
        <taxon>Bryophytina</taxon>
        <taxon>Bryopsida</taxon>
        <taxon>Funariidae</taxon>
        <taxon>Funariales</taxon>
        <taxon>Funariaceae</taxon>
        <taxon>Physcomitrium</taxon>
    </lineage>
</organism>
<dbReference type="Gramene" id="Pp3c17_9470V3.1">
    <property type="protein sequence ID" value="PAC:32906944.CDS.1"/>
    <property type="gene ID" value="Pp3c17_9470"/>
</dbReference>
<reference evidence="2 4" key="2">
    <citation type="journal article" date="2018" name="Plant J.">
        <title>The Physcomitrella patens chromosome-scale assembly reveals moss genome structure and evolution.</title>
        <authorList>
            <person name="Lang D."/>
            <person name="Ullrich K.K."/>
            <person name="Murat F."/>
            <person name="Fuchs J."/>
            <person name="Jenkins J."/>
            <person name="Haas F.B."/>
            <person name="Piednoel M."/>
            <person name="Gundlach H."/>
            <person name="Van Bel M."/>
            <person name="Meyberg R."/>
            <person name="Vives C."/>
            <person name="Morata J."/>
            <person name="Symeonidi A."/>
            <person name="Hiss M."/>
            <person name="Muchero W."/>
            <person name="Kamisugi Y."/>
            <person name="Saleh O."/>
            <person name="Blanc G."/>
            <person name="Decker E.L."/>
            <person name="van Gessel N."/>
            <person name="Grimwood J."/>
            <person name="Hayes R.D."/>
            <person name="Graham S.W."/>
            <person name="Gunter L.E."/>
            <person name="McDaniel S.F."/>
            <person name="Hoernstein S.N.W."/>
            <person name="Larsson A."/>
            <person name="Li F.W."/>
            <person name="Perroud P.F."/>
            <person name="Phillips J."/>
            <person name="Ranjan P."/>
            <person name="Rokshar D.S."/>
            <person name="Rothfels C.J."/>
            <person name="Schneider L."/>
            <person name="Shu S."/>
            <person name="Stevenson D.W."/>
            <person name="Thummler F."/>
            <person name="Tillich M."/>
            <person name="Villarreal Aguilar J.C."/>
            <person name="Widiez T."/>
            <person name="Wong G.K."/>
            <person name="Wymore A."/>
            <person name="Zhang Y."/>
            <person name="Zimmer A.D."/>
            <person name="Quatrano R.S."/>
            <person name="Mayer K.F.X."/>
            <person name="Goodstein D."/>
            <person name="Casacuberta J.M."/>
            <person name="Vandepoele K."/>
            <person name="Reski R."/>
            <person name="Cuming A.C."/>
            <person name="Tuskan G.A."/>
            <person name="Maumus F."/>
            <person name="Salse J."/>
            <person name="Schmutz J."/>
            <person name="Rensing S.A."/>
        </authorList>
    </citation>
    <scope>NUCLEOTIDE SEQUENCE [LARGE SCALE GENOMIC DNA]</scope>
    <source>
        <strain evidence="3 4">cv. Gransden 2004</strain>
    </source>
</reference>
<dbReference type="PaxDb" id="3218-PP1S202_26V6.1"/>
<dbReference type="InterPro" id="IPR036397">
    <property type="entry name" value="RNaseH_sf"/>
</dbReference>
<dbReference type="AlphaFoldDB" id="A0A2K1J399"/>
<dbReference type="Pfam" id="PF13358">
    <property type="entry name" value="DDE_3"/>
    <property type="match status" value="1"/>
</dbReference>
<accession>A0A2K1J399</accession>
<dbReference type="InParanoid" id="A0A2K1J399"/>
<reference evidence="2 4" key="1">
    <citation type="journal article" date="2008" name="Science">
        <title>The Physcomitrella genome reveals evolutionary insights into the conquest of land by plants.</title>
        <authorList>
            <person name="Rensing S."/>
            <person name="Lang D."/>
            <person name="Zimmer A."/>
            <person name="Terry A."/>
            <person name="Salamov A."/>
            <person name="Shapiro H."/>
            <person name="Nishiyama T."/>
            <person name="Perroud P.-F."/>
            <person name="Lindquist E."/>
            <person name="Kamisugi Y."/>
            <person name="Tanahashi T."/>
            <person name="Sakakibara K."/>
            <person name="Fujita T."/>
            <person name="Oishi K."/>
            <person name="Shin-I T."/>
            <person name="Kuroki Y."/>
            <person name="Toyoda A."/>
            <person name="Suzuki Y."/>
            <person name="Hashimoto A."/>
            <person name="Yamaguchi K."/>
            <person name="Sugano A."/>
            <person name="Kohara Y."/>
            <person name="Fujiyama A."/>
            <person name="Anterola A."/>
            <person name="Aoki S."/>
            <person name="Ashton N."/>
            <person name="Barbazuk W.B."/>
            <person name="Barker E."/>
            <person name="Bennetzen J."/>
            <person name="Bezanilla M."/>
            <person name="Blankenship R."/>
            <person name="Cho S.H."/>
            <person name="Dutcher S."/>
            <person name="Estelle M."/>
            <person name="Fawcett J.A."/>
            <person name="Gundlach H."/>
            <person name="Hanada K."/>
            <person name="Heyl A."/>
            <person name="Hicks K.A."/>
            <person name="Hugh J."/>
            <person name="Lohr M."/>
            <person name="Mayer K."/>
            <person name="Melkozernov A."/>
            <person name="Murata T."/>
            <person name="Nelson D."/>
            <person name="Pils B."/>
            <person name="Prigge M."/>
            <person name="Reiss B."/>
            <person name="Renner T."/>
            <person name="Rombauts S."/>
            <person name="Rushton P."/>
            <person name="Sanderfoot A."/>
            <person name="Schween G."/>
            <person name="Shiu S.-H."/>
            <person name="Stueber K."/>
            <person name="Theodoulou F.L."/>
            <person name="Tu H."/>
            <person name="Van de Peer Y."/>
            <person name="Verrier P.J."/>
            <person name="Waters E."/>
            <person name="Wood A."/>
            <person name="Yang L."/>
            <person name="Cove D."/>
            <person name="Cuming A."/>
            <person name="Hasebe M."/>
            <person name="Lucas S."/>
            <person name="Mishler D.B."/>
            <person name="Reski R."/>
            <person name="Grigoriev I."/>
            <person name="Quatrano R.S."/>
            <person name="Boore J.L."/>
        </authorList>
    </citation>
    <scope>NUCLEOTIDE SEQUENCE [LARGE SCALE GENOMIC DNA]</scope>
    <source>
        <strain evidence="3 4">cv. Gransden 2004</strain>
    </source>
</reference>
<dbReference type="InterPro" id="IPR038717">
    <property type="entry name" value="Tc1-like_DDE_dom"/>
</dbReference>
<sequence length="50" mass="6092">MEDGALMHRSSQPRLWREVHQMRMLNWPANSPDLNIIENLWKMVKDFIQK</sequence>
<evidence type="ECO:0000313" key="2">
    <source>
        <dbReference type="EMBL" id="PNR36005.1"/>
    </source>
</evidence>
<feature type="domain" description="Tc1-like transposase DDE" evidence="1">
    <location>
        <begin position="3"/>
        <end position="49"/>
    </location>
</feature>
<protein>
    <recommendedName>
        <fullName evidence="1">Tc1-like transposase DDE domain-containing protein</fullName>
    </recommendedName>
</protein>
<dbReference type="EMBL" id="ABEU02000017">
    <property type="protein sequence ID" value="PNR36005.1"/>
    <property type="molecule type" value="Genomic_DNA"/>
</dbReference>
<dbReference type="EnsemblPlants" id="Pp3c17_9470V3.1">
    <property type="protein sequence ID" value="PAC:32906944.CDS.1"/>
    <property type="gene ID" value="Pp3c17_9470"/>
</dbReference>
<evidence type="ECO:0000259" key="1">
    <source>
        <dbReference type="Pfam" id="PF13358"/>
    </source>
</evidence>
<reference evidence="3" key="3">
    <citation type="submission" date="2020-12" db="UniProtKB">
        <authorList>
            <consortium name="EnsemblPlants"/>
        </authorList>
    </citation>
    <scope>IDENTIFICATION</scope>
</reference>
<dbReference type="Gene3D" id="3.30.420.10">
    <property type="entry name" value="Ribonuclease H-like superfamily/Ribonuclease H"/>
    <property type="match status" value="1"/>
</dbReference>
<keyword evidence="4" id="KW-1185">Reference proteome</keyword>